<evidence type="ECO:0000256" key="5">
    <source>
        <dbReference type="ARBA" id="ARBA00023125"/>
    </source>
</evidence>
<feature type="DNA-binding region" description="OmpR/PhoB-type" evidence="9">
    <location>
        <begin position="130"/>
        <end position="232"/>
    </location>
</feature>
<feature type="modified residue" description="4-aspartylphosphate" evidence="8">
    <location>
        <position position="52"/>
    </location>
</feature>
<evidence type="ECO:0000259" key="11">
    <source>
        <dbReference type="PROSITE" id="PS51755"/>
    </source>
</evidence>
<dbReference type="GO" id="GO:0006355">
    <property type="term" value="P:regulation of DNA-templated transcription"/>
    <property type="evidence" value="ECO:0007669"/>
    <property type="project" value="InterPro"/>
</dbReference>
<keyword evidence="5 9" id="KW-0238">DNA-binding</keyword>
<gene>
    <name evidence="12" type="ORF">IAD12_02855</name>
</gene>
<name>A0A9D1HDY6_9FIRM</name>
<dbReference type="InterPro" id="IPR016032">
    <property type="entry name" value="Sig_transdc_resp-reg_C-effctor"/>
</dbReference>
<dbReference type="CDD" id="cd00383">
    <property type="entry name" value="trans_reg_C"/>
    <property type="match status" value="1"/>
</dbReference>
<accession>A0A9D1HDY6</accession>
<proteinExistence type="predicted"/>
<feature type="domain" description="OmpR/PhoB-type" evidence="11">
    <location>
        <begin position="130"/>
        <end position="232"/>
    </location>
</feature>
<evidence type="ECO:0000256" key="1">
    <source>
        <dbReference type="ARBA" id="ARBA00018672"/>
    </source>
</evidence>
<evidence type="ECO:0000256" key="7">
    <source>
        <dbReference type="ARBA" id="ARBA00024867"/>
    </source>
</evidence>
<dbReference type="InterPro" id="IPR036388">
    <property type="entry name" value="WH-like_DNA-bd_sf"/>
</dbReference>
<evidence type="ECO:0000256" key="8">
    <source>
        <dbReference type="PROSITE-ProRule" id="PRU00169"/>
    </source>
</evidence>
<dbReference type="SMART" id="SM00862">
    <property type="entry name" value="Trans_reg_C"/>
    <property type="match status" value="1"/>
</dbReference>
<dbReference type="InterPro" id="IPR039420">
    <property type="entry name" value="WalR-like"/>
</dbReference>
<dbReference type="Proteomes" id="UP000824159">
    <property type="component" value="Unassembled WGS sequence"/>
</dbReference>
<dbReference type="SUPFAM" id="SSF52172">
    <property type="entry name" value="CheY-like"/>
    <property type="match status" value="1"/>
</dbReference>
<evidence type="ECO:0000256" key="3">
    <source>
        <dbReference type="ARBA" id="ARBA00023012"/>
    </source>
</evidence>
<dbReference type="AlphaFoldDB" id="A0A9D1HDY6"/>
<dbReference type="PANTHER" id="PTHR48111">
    <property type="entry name" value="REGULATOR OF RPOS"/>
    <property type="match status" value="1"/>
</dbReference>
<comment type="function">
    <text evidence="7">May play the central regulatory role in sporulation. It may be an element of the effector pathway responsible for the activation of sporulation genes in response to nutritional stress. Spo0A may act in concert with spo0H (a sigma factor) to control the expression of some genes that are critical to the sporulation process.</text>
</comment>
<evidence type="ECO:0000313" key="12">
    <source>
        <dbReference type="EMBL" id="HIT99177.1"/>
    </source>
</evidence>
<dbReference type="Pfam" id="PF00486">
    <property type="entry name" value="Trans_reg_C"/>
    <property type="match status" value="1"/>
</dbReference>
<organism evidence="12 13">
    <name type="scientific">Candidatus Allocopromorpha excrementavium</name>
    <dbReference type="NCBI Taxonomy" id="2840741"/>
    <lineage>
        <taxon>Bacteria</taxon>
        <taxon>Bacillati</taxon>
        <taxon>Bacillota</taxon>
        <taxon>Clostridia</taxon>
        <taxon>Eubacteriales</taxon>
        <taxon>Eubacteriaceae</taxon>
        <taxon>Eubacteriaceae incertae sedis</taxon>
        <taxon>Candidatus Allocopromorpha</taxon>
    </lineage>
</organism>
<keyword evidence="4" id="KW-0805">Transcription regulation</keyword>
<keyword evidence="3" id="KW-0902">Two-component regulatory system</keyword>
<evidence type="ECO:0000256" key="4">
    <source>
        <dbReference type="ARBA" id="ARBA00023015"/>
    </source>
</evidence>
<dbReference type="Gene3D" id="3.40.50.2300">
    <property type="match status" value="1"/>
</dbReference>
<dbReference type="SUPFAM" id="SSF46894">
    <property type="entry name" value="C-terminal effector domain of the bipartite response regulators"/>
    <property type="match status" value="1"/>
</dbReference>
<comment type="caution">
    <text evidence="12">The sequence shown here is derived from an EMBL/GenBank/DDBJ whole genome shotgun (WGS) entry which is preliminary data.</text>
</comment>
<evidence type="ECO:0000256" key="2">
    <source>
        <dbReference type="ARBA" id="ARBA00022553"/>
    </source>
</evidence>
<evidence type="ECO:0000256" key="6">
    <source>
        <dbReference type="ARBA" id="ARBA00023163"/>
    </source>
</evidence>
<dbReference type="EMBL" id="DVLX01000028">
    <property type="protein sequence ID" value="HIT99177.1"/>
    <property type="molecule type" value="Genomic_DNA"/>
</dbReference>
<evidence type="ECO:0000259" key="10">
    <source>
        <dbReference type="PROSITE" id="PS50110"/>
    </source>
</evidence>
<sequence length="232" mass="26479">MKKILIIEDEPNIRELILYNLKTNGYDGISAEDGIMGITMVHKEKPDLILLDIMLPGKSGYDICKELREEGNNTPIIMITAKTEEVDKVMGLEYGADDYISKPFGIREMMARIKAVLRRYETGSSDAPSDTVISADDLEINVECHEVTVGGRYVDLTLKEFELLKYLMEHRGHVFSRDQLLNNVWGIDYVGETRTVDVHIRHLRQKLSEGKPEGKNDEQYIETIRGKGYKAR</sequence>
<dbReference type="GO" id="GO:0000976">
    <property type="term" value="F:transcription cis-regulatory region binding"/>
    <property type="evidence" value="ECO:0007669"/>
    <property type="project" value="TreeGrafter"/>
</dbReference>
<keyword evidence="6" id="KW-0804">Transcription</keyword>
<dbReference type="PROSITE" id="PS50110">
    <property type="entry name" value="RESPONSE_REGULATORY"/>
    <property type="match status" value="1"/>
</dbReference>
<dbReference type="Gene3D" id="1.10.10.10">
    <property type="entry name" value="Winged helix-like DNA-binding domain superfamily/Winged helix DNA-binding domain"/>
    <property type="match status" value="1"/>
</dbReference>
<dbReference type="InterPro" id="IPR001789">
    <property type="entry name" value="Sig_transdc_resp-reg_receiver"/>
</dbReference>
<dbReference type="InterPro" id="IPR001867">
    <property type="entry name" value="OmpR/PhoB-type_DNA-bd"/>
</dbReference>
<reference evidence="12" key="2">
    <citation type="journal article" date="2021" name="PeerJ">
        <title>Extensive microbial diversity within the chicken gut microbiome revealed by metagenomics and culture.</title>
        <authorList>
            <person name="Gilroy R."/>
            <person name="Ravi A."/>
            <person name="Getino M."/>
            <person name="Pursley I."/>
            <person name="Horton D.L."/>
            <person name="Alikhan N.F."/>
            <person name="Baker D."/>
            <person name="Gharbi K."/>
            <person name="Hall N."/>
            <person name="Watson M."/>
            <person name="Adriaenssens E.M."/>
            <person name="Foster-Nyarko E."/>
            <person name="Jarju S."/>
            <person name="Secka A."/>
            <person name="Antonio M."/>
            <person name="Oren A."/>
            <person name="Chaudhuri R.R."/>
            <person name="La Ragione R."/>
            <person name="Hildebrand F."/>
            <person name="Pallen M.J."/>
        </authorList>
    </citation>
    <scope>NUCLEOTIDE SEQUENCE</scope>
    <source>
        <strain evidence="12">CHK176-22527</strain>
    </source>
</reference>
<protein>
    <recommendedName>
        <fullName evidence="1">Stage 0 sporulation protein A homolog</fullName>
    </recommendedName>
</protein>
<reference evidence="12" key="1">
    <citation type="submission" date="2020-10" db="EMBL/GenBank/DDBJ databases">
        <authorList>
            <person name="Gilroy R."/>
        </authorList>
    </citation>
    <scope>NUCLEOTIDE SEQUENCE</scope>
    <source>
        <strain evidence="12">CHK176-22527</strain>
    </source>
</reference>
<dbReference type="GO" id="GO:0032993">
    <property type="term" value="C:protein-DNA complex"/>
    <property type="evidence" value="ECO:0007669"/>
    <property type="project" value="TreeGrafter"/>
</dbReference>
<dbReference type="GO" id="GO:0005829">
    <property type="term" value="C:cytosol"/>
    <property type="evidence" value="ECO:0007669"/>
    <property type="project" value="TreeGrafter"/>
</dbReference>
<dbReference type="InterPro" id="IPR011006">
    <property type="entry name" value="CheY-like_superfamily"/>
</dbReference>
<evidence type="ECO:0000313" key="13">
    <source>
        <dbReference type="Proteomes" id="UP000824159"/>
    </source>
</evidence>
<dbReference type="FunFam" id="1.10.10.10:FF:000018">
    <property type="entry name" value="DNA-binding response regulator ResD"/>
    <property type="match status" value="1"/>
</dbReference>
<dbReference type="PROSITE" id="PS51755">
    <property type="entry name" value="OMPR_PHOB"/>
    <property type="match status" value="1"/>
</dbReference>
<dbReference type="SMART" id="SM00448">
    <property type="entry name" value="REC"/>
    <property type="match status" value="1"/>
</dbReference>
<dbReference type="GO" id="GO:0000156">
    <property type="term" value="F:phosphorelay response regulator activity"/>
    <property type="evidence" value="ECO:0007669"/>
    <property type="project" value="TreeGrafter"/>
</dbReference>
<feature type="domain" description="Response regulatory" evidence="10">
    <location>
        <begin position="3"/>
        <end position="117"/>
    </location>
</feature>
<dbReference type="Pfam" id="PF00072">
    <property type="entry name" value="Response_reg"/>
    <property type="match status" value="1"/>
</dbReference>
<keyword evidence="2 8" id="KW-0597">Phosphoprotein</keyword>
<dbReference type="PANTHER" id="PTHR48111:SF73">
    <property type="entry name" value="ALKALINE PHOSPHATASE SYNTHESIS TRANSCRIPTIONAL REGULATORY PROTEIN PHOP"/>
    <property type="match status" value="1"/>
</dbReference>
<dbReference type="FunFam" id="3.40.50.2300:FF:000001">
    <property type="entry name" value="DNA-binding response regulator PhoB"/>
    <property type="match status" value="1"/>
</dbReference>
<dbReference type="Gene3D" id="6.10.250.690">
    <property type="match status" value="1"/>
</dbReference>
<evidence type="ECO:0000256" key="9">
    <source>
        <dbReference type="PROSITE-ProRule" id="PRU01091"/>
    </source>
</evidence>